<dbReference type="PANTHER" id="PTHR43313">
    <property type="entry name" value="SHORT-CHAIN DEHYDROGENASE/REDUCTASE FAMILY 9C"/>
    <property type="match status" value="1"/>
</dbReference>
<evidence type="ECO:0000256" key="1">
    <source>
        <dbReference type="ARBA" id="ARBA00006484"/>
    </source>
</evidence>
<evidence type="ECO:0000256" key="2">
    <source>
        <dbReference type="SAM" id="SignalP"/>
    </source>
</evidence>
<comment type="similarity">
    <text evidence="1">Belongs to the short-chain dehydrogenases/reductases (SDR) family.</text>
</comment>
<proteinExistence type="inferred from homology"/>
<name>A0ABQ9UYB0_SAGOE</name>
<dbReference type="EMBL" id="JASSZA010000009">
    <property type="protein sequence ID" value="KAK2101986.1"/>
    <property type="molecule type" value="Genomic_DNA"/>
</dbReference>
<organism evidence="3 4">
    <name type="scientific">Saguinus oedipus</name>
    <name type="common">Cotton-top tamarin</name>
    <name type="synonym">Oedipomidas oedipus</name>
    <dbReference type="NCBI Taxonomy" id="9490"/>
    <lineage>
        <taxon>Eukaryota</taxon>
        <taxon>Metazoa</taxon>
        <taxon>Chordata</taxon>
        <taxon>Craniata</taxon>
        <taxon>Vertebrata</taxon>
        <taxon>Euteleostomi</taxon>
        <taxon>Mammalia</taxon>
        <taxon>Eutheria</taxon>
        <taxon>Euarchontoglires</taxon>
        <taxon>Primates</taxon>
        <taxon>Haplorrhini</taxon>
        <taxon>Platyrrhini</taxon>
        <taxon>Cebidae</taxon>
        <taxon>Callitrichinae</taxon>
        <taxon>Saguinus</taxon>
    </lineage>
</organism>
<accession>A0ABQ9UYB0</accession>
<dbReference type="PANTHER" id="PTHR43313:SF11">
    <property type="entry name" value="RETINOL DEHYDROGENASE 16"/>
    <property type="match status" value="1"/>
</dbReference>
<gene>
    <name evidence="3" type="primary">RDH16</name>
    <name evidence="3" type="ORF">P7K49_019653</name>
</gene>
<protein>
    <submittedName>
        <fullName evidence="3">Retinol dehydrogenase 16</fullName>
    </submittedName>
</protein>
<dbReference type="Proteomes" id="UP001266305">
    <property type="component" value="Unassembled WGS sequence"/>
</dbReference>
<sequence>MCLYLAVLLGLYHLLRWYQERQVLSYLRYKSVFIMDCDTGFRSLLARQLKAQKGAEQLRGQISDRLETVTLDVTKTETVAAAVQWVKERVGHRAAVAQLGRQGDSWGRRRRERAEEIECGNSGDLLAVRGIGAASSERHLQNLKELSDQVIPEVKKTYGEKFLTAYE</sequence>
<feature type="chain" id="PRO_5046778359" evidence="2">
    <location>
        <begin position="18"/>
        <end position="167"/>
    </location>
</feature>
<reference evidence="3 4" key="1">
    <citation type="submission" date="2023-05" db="EMBL/GenBank/DDBJ databases">
        <title>B98-5 Cell Line De Novo Hybrid Assembly: An Optical Mapping Approach.</title>
        <authorList>
            <person name="Kananen K."/>
            <person name="Auerbach J.A."/>
            <person name="Kautto E."/>
            <person name="Blachly J.S."/>
        </authorList>
    </citation>
    <scope>NUCLEOTIDE SEQUENCE [LARGE SCALE GENOMIC DNA]</scope>
    <source>
        <strain evidence="3">B95-8</strain>
        <tissue evidence="3">Cell line</tissue>
    </source>
</reference>
<keyword evidence="2" id="KW-0732">Signal</keyword>
<feature type="signal peptide" evidence="2">
    <location>
        <begin position="1"/>
        <end position="17"/>
    </location>
</feature>
<keyword evidence="4" id="KW-1185">Reference proteome</keyword>
<evidence type="ECO:0000313" key="3">
    <source>
        <dbReference type="EMBL" id="KAK2101986.1"/>
    </source>
</evidence>
<evidence type="ECO:0000313" key="4">
    <source>
        <dbReference type="Proteomes" id="UP001266305"/>
    </source>
</evidence>
<comment type="caution">
    <text evidence="3">The sequence shown here is derived from an EMBL/GenBank/DDBJ whole genome shotgun (WGS) entry which is preliminary data.</text>
</comment>